<dbReference type="AlphaFoldDB" id="A0A917V6J3"/>
<organism evidence="2 3">
    <name type="scientific">Nocardia camponoti</name>
    <dbReference type="NCBI Taxonomy" id="1616106"/>
    <lineage>
        <taxon>Bacteria</taxon>
        <taxon>Bacillati</taxon>
        <taxon>Actinomycetota</taxon>
        <taxon>Actinomycetes</taxon>
        <taxon>Mycobacteriales</taxon>
        <taxon>Nocardiaceae</taxon>
        <taxon>Nocardia</taxon>
    </lineage>
</organism>
<dbReference type="EMBL" id="BMMW01000001">
    <property type="protein sequence ID" value="GGK43344.1"/>
    <property type="molecule type" value="Genomic_DNA"/>
</dbReference>
<evidence type="ECO:0008006" key="4">
    <source>
        <dbReference type="Google" id="ProtNLM"/>
    </source>
</evidence>
<accession>A0A917V6J3</accession>
<evidence type="ECO:0000313" key="2">
    <source>
        <dbReference type="EMBL" id="GGK43344.1"/>
    </source>
</evidence>
<evidence type="ECO:0000313" key="3">
    <source>
        <dbReference type="Proteomes" id="UP000612956"/>
    </source>
</evidence>
<keyword evidence="3" id="KW-1185">Reference proteome</keyword>
<proteinExistence type="predicted"/>
<reference evidence="2" key="1">
    <citation type="journal article" date="2014" name="Int. J. Syst. Evol. Microbiol.">
        <title>Complete genome sequence of Corynebacterium casei LMG S-19264T (=DSM 44701T), isolated from a smear-ripened cheese.</title>
        <authorList>
            <consortium name="US DOE Joint Genome Institute (JGI-PGF)"/>
            <person name="Walter F."/>
            <person name="Albersmeier A."/>
            <person name="Kalinowski J."/>
            <person name="Ruckert C."/>
        </authorList>
    </citation>
    <scope>NUCLEOTIDE SEQUENCE</scope>
    <source>
        <strain evidence="2">CGMCC 4.7278</strain>
    </source>
</reference>
<sequence length="60" mass="6143">MKTVAIVGAAVVLVTLAATGSAAAVSSGQCEGDGRIVTRMHDGHAWCIGGFYNDMEVLFS</sequence>
<dbReference type="Proteomes" id="UP000612956">
    <property type="component" value="Unassembled WGS sequence"/>
</dbReference>
<keyword evidence="1" id="KW-0732">Signal</keyword>
<dbReference type="RefSeq" id="WP_188827904.1">
    <property type="nucleotide sequence ID" value="NZ_BMMW01000001.1"/>
</dbReference>
<feature type="chain" id="PRO_5037623255" description="Secreted protein" evidence="1">
    <location>
        <begin position="24"/>
        <end position="60"/>
    </location>
</feature>
<comment type="caution">
    <text evidence="2">The sequence shown here is derived from an EMBL/GenBank/DDBJ whole genome shotgun (WGS) entry which is preliminary data.</text>
</comment>
<feature type="signal peptide" evidence="1">
    <location>
        <begin position="1"/>
        <end position="23"/>
    </location>
</feature>
<evidence type="ECO:0000256" key="1">
    <source>
        <dbReference type="SAM" id="SignalP"/>
    </source>
</evidence>
<gene>
    <name evidence="2" type="ORF">GCM10011591_13740</name>
</gene>
<reference evidence="2" key="2">
    <citation type="submission" date="2020-09" db="EMBL/GenBank/DDBJ databases">
        <authorList>
            <person name="Sun Q."/>
            <person name="Zhou Y."/>
        </authorList>
    </citation>
    <scope>NUCLEOTIDE SEQUENCE</scope>
    <source>
        <strain evidence="2">CGMCC 4.7278</strain>
    </source>
</reference>
<protein>
    <recommendedName>
        <fullName evidence="4">Secreted protein</fullName>
    </recommendedName>
</protein>
<name>A0A917V6J3_9NOCA</name>